<evidence type="ECO:0000256" key="2">
    <source>
        <dbReference type="SAM" id="Phobius"/>
    </source>
</evidence>
<comment type="caution">
    <text evidence="3">The sequence shown here is derived from an EMBL/GenBank/DDBJ whole genome shotgun (WGS) entry which is preliminary data.</text>
</comment>
<keyword evidence="2" id="KW-0472">Membrane</keyword>
<evidence type="ECO:0000313" key="3">
    <source>
        <dbReference type="EMBL" id="KAA8494458.1"/>
    </source>
</evidence>
<feature type="transmembrane region" description="Helical" evidence="2">
    <location>
        <begin position="725"/>
        <end position="748"/>
    </location>
</feature>
<organism evidence="3 4">
    <name type="scientific">Porphyridium purpureum</name>
    <name type="common">Red alga</name>
    <name type="synonym">Porphyridium cruentum</name>
    <dbReference type="NCBI Taxonomy" id="35688"/>
    <lineage>
        <taxon>Eukaryota</taxon>
        <taxon>Rhodophyta</taxon>
        <taxon>Bangiophyceae</taxon>
        <taxon>Porphyridiales</taxon>
        <taxon>Porphyridiaceae</taxon>
        <taxon>Porphyridium</taxon>
    </lineage>
</organism>
<keyword evidence="2" id="KW-0812">Transmembrane</keyword>
<reference evidence="4" key="1">
    <citation type="journal article" date="2019" name="Nat. Commun.">
        <title>Expansion of phycobilisome linker gene families in mesophilic red algae.</title>
        <authorList>
            <person name="Lee J."/>
            <person name="Kim D."/>
            <person name="Bhattacharya D."/>
            <person name="Yoon H.S."/>
        </authorList>
    </citation>
    <scope>NUCLEOTIDE SEQUENCE [LARGE SCALE GENOMIC DNA]</scope>
    <source>
        <strain evidence="4">CCMP 1328</strain>
    </source>
</reference>
<protein>
    <submittedName>
        <fullName evidence="3">Uncharacterized protein</fullName>
    </submittedName>
</protein>
<proteinExistence type="predicted"/>
<feature type="compositionally biased region" description="Basic and acidic residues" evidence="1">
    <location>
        <begin position="1"/>
        <end position="19"/>
    </location>
</feature>
<name>A0A5J4YTE1_PORPP</name>
<sequence>MTCLRRPESPLRPTKEHLSNRALGRSLPSEPRASLRLTPVLGARLLTSPPDVAARQVGITNAAMRARPRHRSASEVMIVLLCAAPGRLSLLLLLLACGSLRALQAGIVTRNVDHPVDGADSDRTFVEAVSHQLPRAWAVVQREQGLHTFKHVLKDEFYRLSRGNRAAWTARNRMYTVNASADRDSDSPGSSPSTSSAIIPHAMLWAAEKALSEPLVLHVVLKMLFASKQELAAAERWADSFAAEQAKECSGGQVSPCFHVTYQVVSGSSVSQQRFESLLKDTRELMALLRHDYTFSFPSAGRFVVYVWDACQRESAQRARIVSPLLSIHRFALLPLCTGVAQGGEKGKLLLDEADRAVRTLLFPPQSNASVRSFKFPLAAHVQLHITPHIGPSVGSGGAGAGWVAKLNRAKLAEKISSAALAQQEVSVTISDPSEGCEVCLVGVGMATRVDRLQNGELSWSLDARVLQEFFEARSVSGELDIRGVVKAKGSKLFDTTWRADSSLQEQRLISAREQIQVFVMESGEHMLPLRDEHGHELSMLVGSRFAIVLHFPGEHVQRLERRVVLAVAASQFALEYGVIDVLGNTNAGSKEVFEQSELIPGAILRVHAVLIVVRAILRRCLVSTMRNLGAVCRHGVELQNVLTRAEFEEYTQRMNLLLYKARLVRQGVQESSLDAALLLACSAVHDADAIEQILRIDAMRDAHSLLQAASSRTRNAGNFGHPRLGSIAVVVLMIAFSICVGAAGVWVRRRRKRKAE</sequence>
<accession>A0A5J4YTE1</accession>
<evidence type="ECO:0000256" key="1">
    <source>
        <dbReference type="SAM" id="MobiDB-lite"/>
    </source>
</evidence>
<dbReference type="Proteomes" id="UP000324585">
    <property type="component" value="Unassembled WGS sequence"/>
</dbReference>
<evidence type="ECO:0000313" key="4">
    <source>
        <dbReference type="Proteomes" id="UP000324585"/>
    </source>
</evidence>
<dbReference type="EMBL" id="VRMN01000004">
    <property type="protein sequence ID" value="KAA8494458.1"/>
    <property type="molecule type" value="Genomic_DNA"/>
</dbReference>
<keyword evidence="2" id="KW-1133">Transmembrane helix</keyword>
<feature type="region of interest" description="Disordered" evidence="1">
    <location>
        <begin position="1"/>
        <end position="29"/>
    </location>
</feature>
<gene>
    <name evidence="3" type="ORF">FVE85_2699</name>
</gene>
<dbReference type="AlphaFoldDB" id="A0A5J4YTE1"/>
<keyword evidence="4" id="KW-1185">Reference proteome</keyword>